<reference evidence="10 11" key="1">
    <citation type="submission" date="2017-03" db="EMBL/GenBank/DDBJ databases">
        <title>Genomes of endolithic fungi from Antarctica.</title>
        <authorList>
            <person name="Coleine C."/>
            <person name="Masonjones S."/>
            <person name="Stajich J.E."/>
        </authorList>
    </citation>
    <scope>NUCLEOTIDE SEQUENCE [LARGE SCALE GENOMIC DNA]</scope>
    <source>
        <strain evidence="10 11">CCFEE 5187</strain>
    </source>
</reference>
<evidence type="ECO:0000256" key="6">
    <source>
        <dbReference type="ARBA" id="ARBA00022753"/>
    </source>
</evidence>
<dbReference type="Pfam" id="PF10241">
    <property type="entry name" value="KxDL"/>
    <property type="match status" value="1"/>
</dbReference>
<accession>A0A4U0X872</accession>
<dbReference type="OrthoDB" id="4089816at2759"/>
<dbReference type="GO" id="GO:0031083">
    <property type="term" value="C:BLOC-1 complex"/>
    <property type="evidence" value="ECO:0007669"/>
    <property type="project" value="TreeGrafter"/>
</dbReference>
<evidence type="ECO:0000256" key="4">
    <source>
        <dbReference type="ARBA" id="ARBA00016207"/>
    </source>
</evidence>
<keyword evidence="6" id="KW-0967">Endosome</keyword>
<feature type="domain" description="KxDL" evidence="9">
    <location>
        <begin position="81"/>
        <end position="165"/>
    </location>
</feature>
<evidence type="ECO:0000256" key="3">
    <source>
        <dbReference type="ARBA" id="ARBA00005913"/>
    </source>
</evidence>
<evidence type="ECO:0000256" key="7">
    <source>
        <dbReference type="ARBA" id="ARBA00029808"/>
    </source>
</evidence>
<dbReference type="AlphaFoldDB" id="A0A4U0X872"/>
<organism evidence="10 11">
    <name type="scientific">Cryomyces minteri</name>
    <dbReference type="NCBI Taxonomy" id="331657"/>
    <lineage>
        <taxon>Eukaryota</taxon>
        <taxon>Fungi</taxon>
        <taxon>Dikarya</taxon>
        <taxon>Ascomycota</taxon>
        <taxon>Pezizomycotina</taxon>
        <taxon>Dothideomycetes</taxon>
        <taxon>Dothideomycetes incertae sedis</taxon>
        <taxon>Cryomyces</taxon>
    </lineage>
</organism>
<dbReference type="InterPro" id="IPR019371">
    <property type="entry name" value="KxDL_dom"/>
</dbReference>
<protein>
    <recommendedName>
        <fullName evidence="4">Biogenesis of lysosome-related organelles complex 1 subunit KXD1</fullName>
    </recommendedName>
    <alternativeName>
        <fullName evidence="7">KxDL homolog</fullName>
    </alternativeName>
</protein>
<evidence type="ECO:0000313" key="10">
    <source>
        <dbReference type="EMBL" id="TKA71987.1"/>
    </source>
</evidence>
<dbReference type="EMBL" id="NAJN01000529">
    <property type="protein sequence ID" value="TKA71987.1"/>
    <property type="molecule type" value="Genomic_DNA"/>
</dbReference>
<evidence type="ECO:0000259" key="9">
    <source>
        <dbReference type="Pfam" id="PF10241"/>
    </source>
</evidence>
<feature type="region of interest" description="Disordered" evidence="8">
    <location>
        <begin position="26"/>
        <end position="56"/>
    </location>
</feature>
<dbReference type="PANTHER" id="PTHR37787:SF1">
    <property type="entry name" value="BIOGENESIS OF LYSOSOME-RELATED ORGANELLES COMPLEX 1 SUBUNIT KXD1"/>
    <property type="match status" value="1"/>
</dbReference>
<evidence type="ECO:0000313" key="11">
    <source>
        <dbReference type="Proteomes" id="UP000308768"/>
    </source>
</evidence>
<evidence type="ECO:0000256" key="5">
    <source>
        <dbReference type="ARBA" id="ARBA00022448"/>
    </source>
</evidence>
<proteinExistence type="inferred from homology"/>
<sequence length="178" mass="19473">MSKQPTSCKYYSHTHQQRYHSLYHRVSASPPEAPETVSTSGVASYDPSATSSSYAGSASEYDSVSAAAAGVDLLEYMSERLGGAFHAMPLDRSLAKQAQSSGQLNAKTRELLALQALARSRLAATRTNFAEGIKAAKEVQRDLEWTQKRVTAMNQRAAQKYPSQYQAASERYPAPVDY</sequence>
<comment type="similarity">
    <text evidence="3">Belongs to the KXD1 family.</text>
</comment>
<comment type="caution">
    <text evidence="10">The sequence shown here is derived from an EMBL/GenBank/DDBJ whole genome shotgun (WGS) entry which is preliminary data.</text>
</comment>
<comment type="subcellular location">
    <subcellularLocation>
        <location evidence="2">Endosome</location>
    </subcellularLocation>
</comment>
<keyword evidence="5" id="KW-0813">Transport</keyword>
<evidence type="ECO:0000256" key="2">
    <source>
        <dbReference type="ARBA" id="ARBA00004177"/>
    </source>
</evidence>
<dbReference type="GO" id="GO:0032880">
    <property type="term" value="P:regulation of protein localization"/>
    <property type="evidence" value="ECO:0007669"/>
    <property type="project" value="TreeGrafter"/>
</dbReference>
<gene>
    <name evidence="10" type="ORF">B0A49_07371</name>
</gene>
<name>A0A4U0X872_9PEZI</name>
<feature type="compositionally biased region" description="Polar residues" evidence="8">
    <location>
        <begin position="156"/>
        <end position="167"/>
    </location>
</feature>
<dbReference type="Proteomes" id="UP000308768">
    <property type="component" value="Unassembled WGS sequence"/>
</dbReference>
<comment type="function">
    <text evidence="1">Component of the biogenesis of lysosome-related organelles complex-1 (BLOC-1) involved in endosomal cargo sorting.</text>
</comment>
<dbReference type="GO" id="GO:0005768">
    <property type="term" value="C:endosome"/>
    <property type="evidence" value="ECO:0007669"/>
    <property type="project" value="UniProtKB-SubCell"/>
</dbReference>
<keyword evidence="11" id="KW-1185">Reference proteome</keyword>
<feature type="region of interest" description="Disordered" evidence="8">
    <location>
        <begin position="156"/>
        <end position="178"/>
    </location>
</feature>
<dbReference type="PANTHER" id="PTHR37787">
    <property type="entry name" value="BIOGENESIS OF LYSOSOME-RELATED ORGANELLES COMPLEX 1 SUBUNIT KXD1"/>
    <property type="match status" value="1"/>
</dbReference>
<evidence type="ECO:0000256" key="8">
    <source>
        <dbReference type="SAM" id="MobiDB-lite"/>
    </source>
</evidence>
<dbReference type="InterPro" id="IPR051390">
    <property type="entry name" value="BLOC-1_subunit_KXD1"/>
</dbReference>
<evidence type="ECO:0000256" key="1">
    <source>
        <dbReference type="ARBA" id="ARBA00002069"/>
    </source>
</evidence>
<dbReference type="GO" id="GO:0007032">
    <property type="term" value="P:endosome organization"/>
    <property type="evidence" value="ECO:0007669"/>
    <property type="project" value="TreeGrafter"/>
</dbReference>